<keyword evidence="1" id="KW-0472">Membrane</keyword>
<accession>A0ABY0FIX8</accession>
<proteinExistence type="predicted"/>
<dbReference type="EMBL" id="PRLK01000002">
    <property type="protein sequence ID" value="RYC72876.1"/>
    <property type="molecule type" value="Genomic_DNA"/>
</dbReference>
<dbReference type="InterPro" id="IPR051599">
    <property type="entry name" value="Cell_Envelope_Assoc"/>
</dbReference>
<dbReference type="Proteomes" id="UP001190925">
    <property type="component" value="Unassembled WGS sequence"/>
</dbReference>
<dbReference type="PANTHER" id="PTHR30336">
    <property type="entry name" value="INNER MEMBRANE PROTEIN, PROBABLE PERMEASE"/>
    <property type="match status" value="1"/>
</dbReference>
<gene>
    <name evidence="3" type="ORF">G6CMJM_00212</name>
</gene>
<dbReference type="InterPro" id="IPR003848">
    <property type="entry name" value="DUF218"/>
</dbReference>
<evidence type="ECO:0000313" key="4">
    <source>
        <dbReference type="Proteomes" id="UP001190925"/>
    </source>
</evidence>
<dbReference type="InterPro" id="IPR014729">
    <property type="entry name" value="Rossmann-like_a/b/a_fold"/>
</dbReference>
<protein>
    <recommendedName>
        <fullName evidence="2">DUF218 domain-containing protein</fullName>
    </recommendedName>
</protein>
<keyword evidence="4" id="KW-1185">Reference proteome</keyword>
<reference evidence="3 4" key="1">
    <citation type="journal article" date="2018" name="bioRxiv">
        <title>Evidence of independent acquisition and adaption of ultra-small bacteria to human hosts across the highly diverse yet reduced genomes of the phylum Saccharibacteria.</title>
        <authorList>
            <person name="McLean J.S."/>
            <person name="Bor B."/>
            <person name="To T.T."/>
            <person name="Liu Q."/>
            <person name="Kearns K.A."/>
            <person name="Solden L.M."/>
            <person name="Wrighton K.C."/>
            <person name="He X."/>
            <person name="Shi W."/>
        </authorList>
    </citation>
    <scope>NUCLEOTIDE SEQUENCE [LARGE SCALE GENOMIC DNA]</scope>
    <source>
        <strain evidence="3 4">TM7_CMJM_G6_1_HOT_870</strain>
    </source>
</reference>
<evidence type="ECO:0000259" key="2">
    <source>
        <dbReference type="Pfam" id="PF02698"/>
    </source>
</evidence>
<dbReference type="CDD" id="cd06259">
    <property type="entry name" value="YdcF-like"/>
    <property type="match status" value="1"/>
</dbReference>
<feature type="transmembrane region" description="Helical" evidence="1">
    <location>
        <begin position="6"/>
        <end position="25"/>
    </location>
</feature>
<dbReference type="RefSeq" id="WP_129718634.1">
    <property type="nucleotide sequence ID" value="NZ_PRLK01000002.1"/>
</dbReference>
<organism evidence="3 4">
    <name type="scientific">Candidatus Nanogingivalis gingivitcus</name>
    <dbReference type="NCBI Taxonomy" id="2171992"/>
    <lineage>
        <taxon>Bacteria</taxon>
        <taxon>Candidatus Saccharimonadota</taxon>
        <taxon>Candidatus Nanosyncoccalia</taxon>
        <taxon>Candidatus Nanogingivales</taxon>
        <taxon>Candidatus Nanogingivalaceae</taxon>
        <taxon>Candidatus Nanogingivalis</taxon>
    </lineage>
</organism>
<evidence type="ECO:0000313" key="3">
    <source>
        <dbReference type="EMBL" id="RYC72876.1"/>
    </source>
</evidence>
<dbReference type="Gene3D" id="3.40.50.620">
    <property type="entry name" value="HUPs"/>
    <property type="match status" value="1"/>
</dbReference>
<dbReference type="PANTHER" id="PTHR30336:SF20">
    <property type="entry name" value="DUF218 DOMAIN-CONTAINING PROTEIN"/>
    <property type="match status" value="1"/>
</dbReference>
<reference evidence="3 4" key="2">
    <citation type="journal article" date="2020" name="Cell Rep.">
        <title>Acquisition and Adaptation of Ultra-small Parasitic Reduced Genome Bacteria to Mammalian Hosts.</title>
        <authorList>
            <person name="McLean J.S."/>
            <person name="Bor B."/>
            <person name="Kerns K.A."/>
            <person name="Liu Q."/>
            <person name="To T.T."/>
            <person name="Solden L."/>
            <person name="Hendrickson E.L."/>
            <person name="Wrighton K."/>
            <person name="Shi W."/>
            <person name="He X."/>
        </authorList>
    </citation>
    <scope>NUCLEOTIDE SEQUENCE [LARGE SCALE GENOMIC DNA]</scope>
    <source>
        <strain evidence="3 4">TM7_CMJM_G6_1_HOT_870</strain>
    </source>
</reference>
<dbReference type="Pfam" id="PF02698">
    <property type="entry name" value="DUF218"/>
    <property type="match status" value="1"/>
</dbReference>
<keyword evidence="1" id="KW-1133">Transmembrane helix</keyword>
<feature type="domain" description="DUF218" evidence="2">
    <location>
        <begin position="44"/>
        <end position="175"/>
    </location>
</feature>
<name>A0ABY0FIX8_9BACT</name>
<comment type="caution">
    <text evidence="3">The sequence shown here is derived from an EMBL/GenBank/DDBJ whole genome shotgun (WGS) entry which is preliminary data.</text>
</comment>
<sequence>MIKFFISIPIIAILFFMAFGSLLGVNDLKEICDKSANNCQNVADAIVVVSGGNTSLRTKHGIDLYKKGLAKKIIFSGAAAYRMPPSNAKQMKEQALKSGIKADDILMDEFSTNTHENAQFSGDIIRRNNFQKIILVTSGYHQLRTNFEFKKALKGNYFQIINSPVEDDPDWTGIWWLKPRGWYLVISEFAGIVKFLLWS</sequence>
<evidence type="ECO:0000256" key="1">
    <source>
        <dbReference type="SAM" id="Phobius"/>
    </source>
</evidence>
<keyword evidence="1" id="KW-0812">Transmembrane</keyword>